<dbReference type="AlphaFoldDB" id="A0A9P6C6K7"/>
<sequence length="283" mass="30983">MASNILTHYQSLKLEANTELYRMKQKRTANPSSTSVPTQTSFFLNTPSQSNVPPSKVVVLVWFRGRPSTIRWIVANPVGGDSDSPDFLFDDILDFSGVGILKLGRLEFFPRLRTTTLHLELQSWELEVAFVELFAESDRTVDGGVGSVDGLEGLMLTALKALLMEINHKAADVRTRKGRGEISRLIKAMKERGEGEESTSEVNGLARQGHGTGSATEGRNTACCKHTAPTTGGMGAYIYCPFTEGLPQTSVTSQPWGTIRVMICTGTRSDLLRERATRGVEAE</sequence>
<gene>
    <name evidence="2" type="ORF">P691DRAFT_789417</name>
</gene>
<keyword evidence="3" id="KW-1185">Reference proteome</keyword>
<reference evidence="2" key="1">
    <citation type="submission" date="2020-11" db="EMBL/GenBank/DDBJ databases">
        <authorList>
            <consortium name="DOE Joint Genome Institute"/>
            <person name="Ahrendt S."/>
            <person name="Riley R."/>
            <person name="Andreopoulos W."/>
            <person name="Labutti K."/>
            <person name="Pangilinan J."/>
            <person name="Ruiz-Duenas F.J."/>
            <person name="Barrasa J.M."/>
            <person name="Sanchez-Garcia M."/>
            <person name="Camarero S."/>
            <person name="Miyauchi S."/>
            <person name="Serrano A."/>
            <person name="Linde D."/>
            <person name="Babiker R."/>
            <person name="Drula E."/>
            <person name="Ayuso-Fernandez I."/>
            <person name="Pacheco R."/>
            <person name="Padilla G."/>
            <person name="Ferreira P."/>
            <person name="Barriuso J."/>
            <person name="Kellner H."/>
            <person name="Castanera R."/>
            <person name="Alfaro M."/>
            <person name="Ramirez L."/>
            <person name="Pisabarro A.G."/>
            <person name="Kuo A."/>
            <person name="Tritt A."/>
            <person name="Lipzen A."/>
            <person name="He G."/>
            <person name="Yan M."/>
            <person name="Ng V."/>
            <person name="Cullen D."/>
            <person name="Martin F."/>
            <person name="Rosso M.-N."/>
            <person name="Henrissat B."/>
            <person name="Hibbett D."/>
            <person name="Martinez A.T."/>
            <person name="Grigoriev I.V."/>
        </authorList>
    </citation>
    <scope>NUCLEOTIDE SEQUENCE</scope>
    <source>
        <strain evidence="2">MF-IS2</strain>
    </source>
</reference>
<evidence type="ECO:0000313" key="3">
    <source>
        <dbReference type="Proteomes" id="UP000807342"/>
    </source>
</evidence>
<protein>
    <submittedName>
        <fullName evidence="2">Uncharacterized protein</fullName>
    </submittedName>
</protein>
<dbReference type="EMBL" id="MU151108">
    <property type="protein sequence ID" value="KAF9450278.1"/>
    <property type="molecule type" value="Genomic_DNA"/>
</dbReference>
<dbReference type="Proteomes" id="UP000807342">
    <property type="component" value="Unassembled WGS sequence"/>
</dbReference>
<proteinExistence type="predicted"/>
<feature type="region of interest" description="Disordered" evidence="1">
    <location>
        <begin position="190"/>
        <end position="221"/>
    </location>
</feature>
<evidence type="ECO:0000313" key="2">
    <source>
        <dbReference type="EMBL" id="KAF9450278.1"/>
    </source>
</evidence>
<evidence type="ECO:0000256" key="1">
    <source>
        <dbReference type="SAM" id="MobiDB-lite"/>
    </source>
</evidence>
<accession>A0A9P6C6K7</accession>
<feature type="region of interest" description="Disordered" evidence="1">
    <location>
        <begin position="25"/>
        <end position="44"/>
    </location>
</feature>
<organism evidence="2 3">
    <name type="scientific">Macrolepiota fuliginosa MF-IS2</name>
    <dbReference type="NCBI Taxonomy" id="1400762"/>
    <lineage>
        <taxon>Eukaryota</taxon>
        <taxon>Fungi</taxon>
        <taxon>Dikarya</taxon>
        <taxon>Basidiomycota</taxon>
        <taxon>Agaricomycotina</taxon>
        <taxon>Agaricomycetes</taxon>
        <taxon>Agaricomycetidae</taxon>
        <taxon>Agaricales</taxon>
        <taxon>Agaricineae</taxon>
        <taxon>Agaricaceae</taxon>
        <taxon>Macrolepiota</taxon>
    </lineage>
</organism>
<feature type="compositionally biased region" description="Polar residues" evidence="1">
    <location>
        <begin position="28"/>
        <end position="44"/>
    </location>
</feature>
<name>A0A9P6C6K7_9AGAR</name>
<comment type="caution">
    <text evidence="2">The sequence shown here is derived from an EMBL/GenBank/DDBJ whole genome shotgun (WGS) entry which is preliminary data.</text>
</comment>